<evidence type="ECO:0000256" key="1">
    <source>
        <dbReference type="ARBA" id="ARBA00022729"/>
    </source>
</evidence>
<dbReference type="Proteomes" id="UP000826775">
    <property type="component" value="Chromosome"/>
</dbReference>
<protein>
    <recommendedName>
        <fullName evidence="2">NodB homology domain-containing protein</fullName>
    </recommendedName>
</protein>
<dbReference type="CDD" id="cd10918">
    <property type="entry name" value="CE4_NodB_like_5s_6s"/>
    <property type="match status" value="1"/>
</dbReference>
<keyword evidence="4" id="KW-1185">Reference proteome</keyword>
<keyword evidence="1" id="KW-0732">Signal</keyword>
<dbReference type="Gene3D" id="3.20.20.370">
    <property type="entry name" value="Glycoside hydrolase/deacetylase"/>
    <property type="match status" value="1"/>
</dbReference>
<dbReference type="PROSITE" id="PS51677">
    <property type="entry name" value="NODB"/>
    <property type="match status" value="1"/>
</dbReference>
<dbReference type="SUPFAM" id="SSF88713">
    <property type="entry name" value="Glycoside hydrolase/deacetylase"/>
    <property type="match status" value="1"/>
</dbReference>
<dbReference type="PANTHER" id="PTHR34216">
    <property type="match status" value="1"/>
</dbReference>
<dbReference type="InterPro" id="IPR051398">
    <property type="entry name" value="Polysacch_Deacetylase"/>
</dbReference>
<organism evidence="3 4">
    <name type="scientific">Helicobacter gastrocanis</name>
    <dbReference type="NCBI Taxonomy" id="2849641"/>
    <lineage>
        <taxon>Bacteria</taxon>
        <taxon>Pseudomonadati</taxon>
        <taxon>Campylobacterota</taxon>
        <taxon>Epsilonproteobacteria</taxon>
        <taxon>Campylobacterales</taxon>
        <taxon>Helicobacteraceae</taxon>
        <taxon>Helicobacter</taxon>
    </lineage>
</organism>
<feature type="domain" description="NodB homology" evidence="2">
    <location>
        <begin position="89"/>
        <end position="168"/>
    </location>
</feature>
<evidence type="ECO:0000313" key="4">
    <source>
        <dbReference type="Proteomes" id="UP000826775"/>
    </source>
</evidence>
<evidence type="ECO:0000259" key="2">
    <source>
        <dbReference type="PROSITE" id="PS51677"/>
    </source>
</evidence>
<reference evidence="3 4" key="1">
    <citation type="submission" date="2021-07" db="EMBL/GenBank/DDBJ databases">
        <title>Novel Helicobacter sp. Isolated from a dog.</title>
        <authorList>
            <person name="Rimbara E."/>
            <person name="Suzuki M."/>
        </authorList>
    </citation>
    <scope>NUCLEOTIDE SEQUENCE [LARGE SCALE GENOMIC DNA]</scope>
    <source>
        <strain evidence="4">NHP19-003</strain>
    </source>
</reference>
<proteinExistence type="predicted"/>
<evidence type="ECO:0000313" key="3">
    <source>
        <dbReference type="EMBL" id="BCZ16797.1"/>
    </source>
</evidence>
<sequence length="168" mass="19104">MRQTLKESLKSLAMFLSNNPLAKSYYKGQGVIFMLHDILQDTPKTPDPYRNPSVPFLDRFLTHLKQVGYAFVDLDEICALLEQNKPFKNIAHFTLDDGFASTYTNAMPVFKAHNAPFTVYITADYINKPGMLNLDQAKALAKEPLCTIGGHTKTHPRLAKLREREREC</sequence>
<dbReference type="InterPro" id="IPR002509">
    <property type="entry name" value="NODB_dom"/>
</dbReference>
<gene>
    <name evidence="3" type="ORF">NHP190003_00790</name>
</gene>
<dbReference type="Pfam" id="PF01522">
    <property type="entry name" value="Polysacc_deac_1"/>
    <property type="match status" value="1"/>
</dbReference>
<name>A0ABN6I1T5_9HELI</name>
<accession>A0ABN6I1T5</accession>
<dbReference type="PANTHER" id="PTHR34216:SF7">
    <property type="entry name" value="POLY-BETA-1,6-N-ACETYL-D-GLUCOSAMINE N-DEACETYLASE"/>
    <property type="match status" value="1"/>
</dbReference>
<dbReference type="EMBL" id="AP024814">
    <property type="protein sequence ID" value="BCZ16797.1"/>
    <property type="molecule type" value="Genomic_DNA"/>
</dbReference>
<dbReference type="RefSeq" id="WP_221279611.1">
    <property type="nucleotide sequence ID" value="NZ_AP024814.1"/>
</dbReference>
<dbReference type="InterPro" id="IPR011330">
    <property type="entry name" value="Glyco_hydro/deAcase_b/a-brl"/>
</dbReference>